<sequence>MMLKHWCSNSSSNSSLRFVPHSSYLLTFK</sequence>
<protein>
    <submittedName>
        <fullName evidence="1">Uncharacterized protein</fullName>
    </submittedName>
</protein>
<organism evidence="1">
    <name type="scientific">Anguilla anguilla</name>
    <name type="common">European freshwater eel</name>
    <name type="synonym">Muraena anguilla</name>
    <dbReference type="NCBI Taxonomy" id="7936"/>
    <lineage>
        <taxon>Eukaryota</taxon>
        <taxon>Metazoa</taxon>
        <taxon>Chordata</taxon>
        <taxon>Craniata</taxon>
        <taxon>Vertebrata</taxon>
        <taxon>Euteleostomi</taxon>
        <taxon>Actinopterygii</taxon>
        <taxon>Neopterygii</taxon>
        <taxon>Teleostei</taxon>
        <taxon>Anguilliformes</taxon>
        <taxon>Anguillidae</taxon>
        <taxon>Anguilla</taxon>
    </lineage>
</organism>
<evidence type="ECO:0000313" key="1">
    <source>
        <dbReference type="EMBL" id="JAH39549.1"/>
    </source>
</evidence>
<dbReference type="AlphaFoldDB" id="A0A0E9SDU5"/>
<name>A0A0E9SDU5_ANGAN</name>
<dbReference type="EMBL" id="GBXM01069028">
    <property type="protein sequence ID" value="JAH39549.1"/>
    <property type="molecule type" value="Transcribed_RNA"/>
</dbReference>
<proteinExistence type="predicted"/>
<reference evidence="1" key="1">
    <citation type="submission" date="2014-11" db="EMBL/GenBank/DDBJ databases">
        <authorList>
            <person name="Amaro Gonzalez C."/>
        </authorList>
    </citation>
    <scope>NUCLEOTIDE SEQUENCE</scope>
</reference>
<reference evidence="1" key="2">
    <citation type="journal article" date="2015" name="Fish Shellfish Immunol.">
        <title>Early steps in the European eel (Anguilla anguilla)-Vibrio vulnificus interaction in the gills: Role of the RtxA13 toxin.</title>
        <authorList>
            <person name="Callol A."/>
            <person name="Pajuelo D."/>
            <person name="Ebbesson L."/>
            <person name="Teles M."/>
            <person name="MacKenzie S."/>
            <person name="Amaro C."/>
        </authorList>
    </citation>
    <scope>NUCLEOTIDE SEQUENCE</scope>
</reference>
<accession>A0A0E9SDU5</accession>